<organism evidence="1 2">
    <name type="scientific">Azospirillum thermophilum</name>
    <dbReference type="NCBI Taxonomy" id="2202148"/>
    <lineage>
        <taxon>Bacteria</taxon>
        <taxon>Pseudomonadati</taxon>
        <taxon>Pseudomonadota</taxon>
        <taxon>Alphaproteobacteria</taxon>
        <taxon>Rhodospirillales</taxon>
        <taxon>Azospirillaceae</taxon>
        <taxon>Azospirillum</taxon>
    </lineage>
</organism>
<protein>
    <submittedName>
        <fullName evidence="1">Uncharacterized protein</fullName>
    </submittedName>
</protein>
<evidence type="ECO:0000313" key="2">
    <source>
        <dbReference type="Proteomes" id="UP000245629"/>
    </source>
</evidence>
<dbReference type="KEGG" id="azz:DEW08_16685"/>
<keyword evidence="2" id="KW-1185">Reference proteome</keyword>
<dbReference type="AlphaFoldDB" id="A0A2S2CSZ1"/>
<sequence length="70" mass="7695">MTTLYCACCGRPFKRTSNRGPAPLYCSRDCRLQIAARRRAWGPVDWGLPAATAQALMAVRQPADRLAKSA</sequence>
<dbReference type="RefSeq" id="WP_109328990.1">
    <property type="nucleotide sequence ID" value="NZ_CP029353.1"/>
</dbReference>
<proteinExistence type="predicted"/>
<name>A0A2S2CSZ1_9PROT</name>
<reference evidence="2" key="1">
    <citation type="submission" date="2018-05" db="EMBL/GenBank/DDBJ databases">
        <title>Azospirillum thermophila sp. nov., a novel isolated from hot spring.</title>
        <authorList>
            <person name="Zhao Z."/>
        </authorList>
    </citation>
    <scope>NUCLEOTIDE SEQUENCE [LARGE SCALE GENOMIC DNA]</scope>
    <source>
        <strain evidence="2">CFH 70021</strain>
    </source>
</reference>
<evidence type="ECO:0000313" key="1">
    <source>
        <dbReference type="EMBL" id="AWK87631.1"/>
    </source>
</evidence>
<accession>A0A2S2CSZ1</accession>
<dbReference type="OrthoDB" id="7306714at2"/>
<dbReference type="EMBL" id="CP029353">
    <property type="protein sequence ID" value="AWK87631.1"/>
    <property type="molecule type" value="Genomic_DNA"/>
</dbReference>
<dbReference type="Proteomes" id="UP000245629">
    <property type="component" value="Chromosome 2"/>
</dbReference>
<gene>
    <name evidence="1" type="ORF">DEW08_16685</name>
</gene>